<dbReference type="EMBL" id="LWDP01000005">
    <property type="protein sequence ID" value="ORD94966.1"/>
    <property type="molecule type" value="Genomic_DNA"/>
</dbReference>
<name>A0A1Y1S920_9MICR</name>
<evidence type="ECO:0000313" key="2">
    <source>
        <dbReference type="EMBL" id="ORD94966.1"/>
    </source>
</evidence>
<evidence type="ECO:0000313" key="3">
    <source>
        <dbReference type="Proteomes" id="UP000192639"/>
    </source>
</evidence>
<feature type="compositionally biased region" description="Basic and acidic residues" evidence="1">
    <location>
        <begin position="383"/>
        <end position="407"/>
    </location>
</feature>
<evidence type="ECO:0000256" key="1">
    <source>
        <dbReference type="SAM" id="MobiDB-lite"/>
    </source>
</evidence>
<feature type="compositionally biased region" description="Basic and acidic residues" evidence="1">
    <location>
        <begin position="355"/>
        <end position="365"/>
    </location>
</feature>
<sequence>MLDDFVDLSLKIKKDPSTYVDEYIKKIHYTNSLLQLNKIPLSELKQVLLFIIRNGIRYKENAIRHHIRDIIYYKNNTTVFSLFNYKEKQPLLNELILLRKYEVITGVEFFDILIDNAFSCDKMVEYMDENVVSVLTKYYFSTDNCKTKRVTYYYTMKYLEKYGFKEELGNLLLDPISKYHPKITKYALLYFNDALDIKICDFDADFHNRLISTIYSLIVNCKDENIKLYVEIYTKLSNDRDSIHLDNIPVIRKLINQIDLNSHIALINQVIQKCDINEVSRVLRIIDEEMLNYREDDVVAQGMNLLREIYKRYMNTEQCKIKNEVLQIASRYENSKIRSVEFGYRSIINLSKKKTQIDQENRENDTEQESIEENEFKIHRKPTREEKETKRKEGQLRSKEKRKENNGNKKKNSHKKGRSKKSARSRLFKTKKKQ</sequence>
<proteinExistence type="predicted"/>
<dbReference type="OrthoDB" id="2196187at2759"/>
<feature type="region of interest" description="Disordered" evidence="1">
    <location>
        <begin position="355"/>
        <end position="434"/>
    </location>
</feature>
<dbReference type="VEuPathDB" id="MicrosporidiaDB:ECANGB1_1686"/>
<dbReference type="Proteomes" id="UP000192639">
    <property type="component" value="Unassembled WGS sequence"/>
</dbReference>
<reference evidence="2 3" key="1">
    <citation type="journal article" date="2017" name="Environ. Microbiol.">
        <title>Decay of the glycolytic pathway and adaptation to intranuclear parasitism within Enterocytozoonidae microsporidia.</title>
        <authorList>
            <person name="Wiredu Boakye D."/>
            <person name="Jaroenlak P."/>
            <person name="Prachumwat A."/>
            <person name="Williams T.A."/>
            <person name="Bateman K.S."/>
            <person name="Itsathitphaisarn O."/>
            <person name="Sritunyalucksana K."/>
            <person name="Paszkiewicz K.H."/>
            <person name="Moore K.A."/>
            <person name="Stentiford G.D."/>
            <person name="Williams B.A."/>
        </authorList>
    </citation>
    <scope>NUCLEOTIDE SEQUENCE [LARGE SCALE GENOMIC DNA]</scope>
    <source>
        <strain evidence="2 3">GB1</strain>
    </source>
</reference>
<comment type="caution">
    <text evidence="2">The sequence shown here is derived from an EMBL/GenBank/DDBJ whole genome shotgun (WGS) entry which is preliminary data.</text>
</comment>
<accession>A0A1Y1S920</accession>
<organism evidence="2 3">
    <name type="scientific">Enterospora canceri</name>
    <dbReference type="NCBI Taxonomy" id="1081671"/>
    <lineage>
        <taxon>Eukaryota</taxon>
        <taxon>Fungi</taxon>
        <taxon>Fungi incertae sedis</taxon>
        <taxon>Microsporidia</taxon>
        <taxon>Enterocytozoonidae</taxon>
        <taxon>Enterospora</taxon>
    </lineage>
</organism>
<protein>
    <submittedName>
        <fullName evidence="2">Uncharacterized protein</fullName>
    </submittedName>
</protein>
<keyword evidence="3" id="KW-1185">Reference proteome</keyword>
<dbReference type="AlphaFoldDB" id="A0A1Y1S920"/>
<gene>
    <name evidence="2" type="ORF">ECANGB1_1686</name>
</gene>
<feature type="compositionally biased region" description="Basic residues" evidence="1">
    <location>
        <begin position="408"/>
        <end position="434"/>
    </location>
</feature>